<keyword evidence="3" id="KW-1185">Reference proteome</keyword>
<dbReference type="AlphaFoldDB" id="A0A640WJD3"/>
<dbReference type="Gene3D" id="3.30.390.80">
    <property type="entry name" value="DNA repair protein Rad52/59/22"/>
    <property type="match status" value="1"/>
</dbReference>
<protein>
    <recommendedName>
        <fullName evidence="4">DNA repair protein</fullName>
    </recommendedName>
</protein>
<feature type="compositionally biased region" description="Polar residues" evidence="1">
    <location>
        <begin position="258"/>
        <end position="278"/>
    </location>
</feature>
<accession>A0A640WJD3</accession>
<evidence type="ECO:0008006" key="4">
    <source>
        <dbReference type="Google" id="ProtNLM"/>
    </source>
</evidence>
<proteinExistence type="predicted"/>
<organism evidence="2 3">
    <name type="scientific">Salinicola corii</name>
    <dbReference type="NCBI Taxonomy" id="2606937"/>
    <lineage>
        <taxon>Bacteria</taxon>
        <taxon>Pseudomonadati</taxon>
        <taxon>Pseudomonadota</taxon>
        <taxon>Gammaproteobacteria</taxon>
        <taxon>Oceanospirillales</taxon>
        <taxon>Halomonadaceae</taxon>
        <taxon>Salinicola</taxon>
    </lineage>
</organism>
<dbReference type="EMBL" id="VTPX01000001">
    <property type="protein sequence ID" value="KAA0020753.1"/>
    <property type="molecule type" value="Genomic_DNA"/>
</dbReference>
<name>A0A640WJD3_9GAMM</name>
<comment type="caution">
    <text evidence="2">The sequence shown here is derived from an EMBL/GenBank/DDBJ whole genome shotgun (WGS) entry which is preliminary data.</text>
</comment>
<dbReference type="GO" id="GO:0006310">
    <property type="term" value="P:DNA recombination"/>
    <property type="evidence" value="ECO:0007669"/>
    <property type="project" value="UniProtKB-ARBA"/>
</dbReference>
<dbReference type="Proteomes" id="UP000466024">
    <property type="component" value="Unassembled WGS sequence"/>
</dbReference>
<dbReference type="InterPro" id="IPR042525">
    <property type="entry name" value="Rad52_Rad59_Rad22_sf"/>
</dbReference>
<reference evidence="2 3" key="1">
    <citation type="submission" date="2019-08" db="EMBL/GenBank/DDBJ databases">
        <title>Bioinformatics analysis of the strain L3 and L5.</title>
        <authorList>
            <person name="Li X."/>
        </authorList>
    </citation>
    <scope>NUCLEOTIDE SEQUENCE [LARGE SCALE GENOMIC DNA]</scope>
    <source>
        <strain evidence="2 3">L3</strain>
    </source>
</reference>
<evidence type="ECO:0000313" key="2">
    <source>
        <dbReference type="EMBL" id="KAA0020753.1"/>
    </source>
</evidence>
<feature type="region of interest" description="Disordered" evidence="1">
    <location>
        <begin position="249"/>
        <end position="278"/>
    </location>
</feature>
<evidence type="ECO:0000256" key="1">
    <source>
        <dbReference type="SAM" id="MobiDB-lite"/>
    </source>
</evidence>
<evidence type="ECO:0000313" key="3">
    <source>
        <dbReference type="Proteomes" id="UP000466024"/>
    </source>
</evidence>
<dbReference type="RefSeq" id="WP_149433873.1">
    <property type="nucleotide sequence ID" value="NZ_VTPX01000001.1"/>
</dbReference>
<gene>
    <name evidence="2" type="ORF">F0A16_02900</name>
</gene>
<dbReference type="GO" id="GO:0006302">
    <property type="term" value="P:double-strand break repair"/>
    <property type="evidence" value="ECO:0007669"/>
    <property type="project" value="UniProtKB-ARBA"/>
</dbReference>
<sequence>MTAIDKDAGAQQPGSHMALWERVKTTPESATKEATVGGQKITSIDTIHMIQMATKEFGPMGIGWGYSIDEERFDQGAPVTDAQGTVIGHEQTHTIRMKLWYKLNGERGEVEQYGHTRAVYRTNKGTWMTDGEAPKKSTSDAMKKCLSLLGFSADIFSGLYDDQGYVAARRTEERLAKSDNLDAELDRLRQEFKGWLESQRKMLQHQLPHPRSIQLAGDKALNQLSDRASIARLDDATTGVARKQLQDAMQQGIERVTSAKQAERQAQTAQQPQESNHG</sequence>